<proteinExistence type="predicted"/>
<name>A0A1H6HXF1_MAGFU</name>
<dbReference type="EMBL" id="FNWO01000008">
    <property type="protein sequence ID" value="SEH40355.1"/>
    <property type="molecule type" value="Genomic_DNA"/>
</dbReference>
<accession>A0A1H6HXF1</accession>
<organism evidence="2 3">
    <name type="scientific">Magnetospirillum fulvum</name>
    <name type="common">Rhodospirillum fulvum</name>
    <dbReference type="NCBI Taxonomy" id="1082"/>
    <lineage>
        <taxon>Bacteria</taxon>
        <taxon>Pseudomonadati</taxon>
        <taxon>Pseudomonadota</taxon>
        <taxon>Alphaproteobacteria</taxon>
        <taxon>Rhodospirillales</taxon>
        <taxon>Rhodospirillaceae</taxon>
        <taxon>Magnetospirillum</taxon>
    </lineage>
</organism>
<feature type="region of interest" description="Disordered" evidence="1">
    <location>
        <begin position="1"/>
        <end position="45"/>
    </location>
</feature>
<keyword evidence="3" id="KW-1185">Reference proteome</keyword>
<evidence type="ECO:0000313" key="3">
    <source>
        <dbReference type="Proteomes" id="UP000182983"/>
    </source>
</evidence>
<dbReference type="SUPFAM" id="SSF52833">
    <property type="entry name" value="Thioredoxin-like"/>
    <property type="match status" value="1"/>
</dbReference>
<dbReference type="AlphaFoldDB" id="A0A1H6HXF1"/>
<dbReference type="CDD" id="cd02980">
    <property type="entry name" value="TRX_Fd_family"/>
    <property type="match status" value="1"/>
</dbReference>
<dbReference type="Gene3D" id="3.40.30.10">
    <property type="entry name" value="Glutaredoxin"/>
    <property type="match status" value="1"/>
</dbReference>
<feature type="compositionally biased region" description="Basic residues" evidence="1">
    <location>
        <begin position="11"/>
        <end position="27"/>
    </location>
</feature>
<evidence type="ECO:0000313" key="2">
    <source>
        <dbReference type="EMBL" id="SEH40355.1"/>
    </source>
</evidence>
<dbReference type="OrthoDB" id="9761899at2"/>
<evidence type="ECO:0000256" key="1">
    <source>
        <dbReference type="SAM" id="MobiDB-lite"/>
    </source>
</evidence>
<dbReference type="RefSeq" id="WP_074768362.1">
    <property type="nucleotide sequence ID" value="NZ_FNWO01000008.1"/>
</dbReference>
<dbReference type="InterPro" id="IPR036249">
    <property type="entry name" value="Thioredoxin-like_sf"/>
</dbReference>
<sequence length="150" mass="15667">MRFLSQSRPTGGRHRHQGGHRRGRHHSLYPGCDQPSSGRSEAAPAPLSAADLATAETLYVCVGKHCPEGRAVFDALRQESGDSGIAVEPCGCLDLCEQGPVAIALPGGVRPPRKGETGAAPLATFFTVIPADAPRIIAALPGRQKQGNTP</sequence>
<protein>
    <recommendedName>
        <fullName evidence="4">Ferredoxin</fullName>
    </recommendedName>
</protein>
<dbReference type="Proteomes" id="UP000182983">
    <property type="component" value="Unassembled WGS sequence"/>
</dbReference>
<reference evidence="3" key="1">
    <citation type="submission" date="2016-10" db="EMBL/GenBank/DDBJ databases">
        <authorList>
            <person name="Varghese N."/>
            <person name="Submissions S."/>
        </authorList>
    </citation>
    <scope>NUCLEOTIDE SEQUENCE [LARGE SCALE GENOMIC DNA]</scope>
    <source>
        <strain evidence="3">DSM 13234</strain>
    </source>
</reference>
<evidence type="ECO:0008006" key="4">
    <source>
        <dbReference type="Google" id="ProtNLM"/>
    </source>
</evidence>
<gene>
    <name evidence="2" type="ORF">SAMN04244559_02129</name>
</gene>